<gene>
    <name evidence="2" type="ORF">Q7514_13520</name>
</gene>
<evidence type="ECO:0000313" key="3">
    <source>
        <dbReference type="Proteomes" id="UP001336020"/>
    </source>
</evidence>
<dbReference type="RefSeq" id="WP_330133778.1">
    <property type="nucleotide sequence ID" value="NZ_JAUTXY010000005.1"/>
</dbReference>
<feature type="region of interest" description="Disordered" evidence="1">
    <location>
        <begin position="1"/>
        <end position="22"/>
    </location>
</feature>
<dbReference type="InterPro" id="IPR029069">
    <property type="entry name" value="HotDog_dom_sf"/>
</dbReference>
<reference evidence="2 3" key="1">
    <citation type="submission" date="2023-07" db="EMBL/GenBank/DDBJ databases">
        <authorList>
            <person name="Girao M."/>
            <person name="Carvalho M.F."/>
        </authorList>
    </citation>
    <scope>NUCLEOTIDE SEQUENCE [LARGE SCALE GENOMIC DNA]</scope>
    <source>
        <strain evidence="2 3">YIM65754</strain>
    </source>
</reference>
<proteinExistence type="predicted"/>
<evidence type="ECO:0008006" key="4">
    <source>
        <dbReference type="Google" id="ProtNLM"/>
    </source>
</evidence>
<dbReference type="Proteomes" id="UP001336020">
    <property type="component" value="Unassembled WGS sequence"/>
</dbReference>
<keyword evidence="3" id="KW-1185">Reference proteome</keyword>
<organism evidence="2 3">
    <name type="scientific">Rhodococcus artemisiae</name>
    <dbReference type="NCBI Taxonomy" id="714159"/>
    <lineage>
        <taxon>Bacteria</taxon>
        <taxon>Bacillati</taxon>
        <taxon>Actinomycetota</taxon>
        <taxon>Actinomycetes</taxon>
        <taxon>Mycobacteriales</taxon>
        <taxon>Nocardiaceae</taxon>
        <taxon>Rhodococcus</taxon>
    </lineage>
</organism>
<accession>A0ABU7LAG3</accession>
<evidence type="ECO:0000256" key="1">
    <source>
        <dbReference type="SAM" id="MobiDB-lite"/>
    </source>
</evidence>
<dbReference type="EMBL" id="JAUTXY010000005">
    <property type="protein sequence ID" value="MEE2058539.1"/>
    <property type="molecule type" value="Genomic_DNA"/>
</dbReference>
<evidence type="ECO:0000313" key="2">
    <source>
        <dbReference type="EMBL" id="MEE2058539.1"/>
    </source>
</evidence>
<comment type="caution">
    <text evidence="2">The sequence shown here is derived from an EMBL/GenBank/DDBJ whole genome shotgun (WGS) entry which is preliminary data.</text>
</comment>
<sequence length="227" mass="25203">MAVHEGNPDPETHARPELRGFGEKPLAQTARAAASLRRLSALLLSLEHEHDVVDEMVARFEEWEQVLAASAPPDPRPRVGAHQGSERRVYLDHAFDIGSFNPHFPEYEFLDIEPGNASGIVNFPVTYEGPPGLVHGGFLGVFFDCVIQQHNCSVGVAGKTRMLGIRYRRPTPLSTVLDFHIDRRVTEREVLSEARLELDGQVLCSAELDSVATPADRLTTTAYGRRR</sequence>
<protein>
    <recommendedName>
        <fullName evidence="4">Acyl-coenzyme A thioesterase PaaI-like protein</fullName>
    </recommendedName>
</protein>
<dbReference type="SUPFAM" id="SSF54637">
    <property type="entry name" value="Thioesterase/thiol ester dehydrase-isomerase"/>
    <property type="match status" value="1"/>
</dbReference>
<name>A0ABU7LAG3_9NOCA</name>
<dbReference type="Gene3D" id="3.10.129.10">
    <property type="entry name" value="Hotdog Thioesterase"/>
    <property type="match status" value="1"/>
</dbReference>